<evidence type="ECO:0000259" key="1">
    <source>
        <dbReference type="PROSITE" id="PS50041"/>
    </source>
</evidence>
<dbReference type="InterPro" id="IPR001304">
    <property type="entry name" value="C-type_lectin-like"/>
</dbReference>
<proteinExistence type="predicted"/>
<organism evidence="2 3">
    <name type="scientific">Cyprinus carpio</name>
    <name type="common">Common carp</name>
    <dbReference type="NCBI Taxonomy" id="7962"/>
    <lineage>
        <taxon>Eukaryota</taxon>
        <taxon>Metazoa</taxon>
        <taxon>Chordata</taxon>
        <taxon>Craniata</taxon>
        <taxon>Vertebrata</taxon>
        <taxon>Euteleostomi</taxon>
        <taxon>Actinopterygii</taxon>
        <taxon>Neopterygii</taxon>
        <taxon>Teleostei</taxon>
        <taxon>Ostariophysi</taxon>
        <taxon>Cypriniformes</taxon>
        <taxon>Cyprinidae</taxon>
        <taxon>Cyprininae</taxon>
        <taxon>Cyprinus</taxon>
    </lineage>
</organism>
<feature type="domain" description="C-type lectin" evidence="1">
    <location>
        <begin position="63"/>
        <end position="154"/>
    </location>
</feature>
<evidence type="ECO:0000313" key="2">
    <source>
        <dbReference type="Ensembl" id="ENSCCRP00010059256.1"/>
    </source>
</evidence>
<dbReference type="InterPro" id="IPR050111">
    <property type="entry name" value="C-type_lectin/snaclec_domain"/>
</dbReference>
<evidence type="ECO:0000313" key="3">
    <source>
        <dbReference type="Proteomes" id="UP000694427"/>
    </source>
</evidence>
<protein>
    <recommendedName>
        <fullName evidence="1">C-type lectin domain-containing protein</fullName>
    </recommendedName>
</protein>
<reference evidence="2" key="2">
    <citation type="submission" date="2025-09" db="UniProtKB">
        <authorList>
            <consortium name="Ensembl"/>
        </authorList>
    </citation>
    <scope>IDENTIFICATION</scope>
</reference>
<dbReference type="Proteomes" id="UP000694427">
    <property type="component" value="Unplaced"/>
</dbReference>
<keyword evidence="3" id="KW-1185">Reference proteome</keyword>
<dbReference type="SUPFAM" id="SSF56436">
    <property type="entry name" value="C-type lectin-like"/>
    <property type="match status" value="1"/>
</dbReference>
<sequence>FGIGGTPNSSIAPLLEPLFLRVQDKFGTKCCHLHEAAVHTSLSSGCVLPKAYPMTGYGDWYKVGSHCVKYFGSPLNFSAAEFRCRNKAPGGHLVSVHKSKANSDLLCFFGGFEFFQSGRFIWTDGSSWNYQIWTLGEPNTVFSYKEDCVEMNWNCKG</sequence>
<dbReference type="Gene3D" id="3.10.100.10">
    <property type="entry name" value="Mannose-Binding Protein A, subunit A"/>
    <property type="match status" value="1"/>
</dbReference>
<dbReference type="InterPro" id="IPR016187">
    <property type="entry name" value="CTDL_fold"/>
</dbReference>
<name>A0A8C1LB99_CYPCA</name>
<dbReference type="Ensembl" id="ENSCCRT00010064972.1">
    <property type="protein sequence ID" value="ENSCCRP00010059256.1"/>
    <property type="gene ID" value="ENSCCRG00010025083.1"/>
</dbReference>
<accession>A0A8C1LB99</accession>
<dbReference type="InterPro" id="IPR016186">
    <property type="entry name" value="C-type_lectin-like/link_sf"/>
</dbReference>
<dbReference type="AlphaFoldDB" id="A0A8C1LB99"/>
<dbReference type="PROSITE" id="PS50041">
    <property type="entry name" value="C_TYPE_LECTIN_2"/>
    <property type="match status" value="1"/>
</dbReference>
<dbReference type="PANTHER" id="PTHR22803">
    <property type="entry name" value="MANNOSE, PHOSPHOLIPASE, LECTIN RECEPTOR RELATED"/>
    <property type="match status" value="1"/>
</dbReference>
<reference evidence="2" key="1">
    <citation type="submission" date="2025-08" db="UniProtKB">
        <authorList>
            <consortium name="Ensembl"/>
        </authorList>
    </citation>
    <scope>IDENTIFICATION</scope>
</reference>